<gene>
    <name evidence="1" type="ORF">CCMP2556_LOCUS42090</name>
</gene>
<comment type="caution">
    <text evidence="1">The sequence shown here is derived from an EMBL/GenBank/DDBJ whole genome shotgun (WGS) entry which is preliminary data.</text>
</comment>
<dbReference type="InterPro" id="IPR029063">
    <property type="entry name" value="SAM-dependent_MTases_sf"/>
</dbReference>
<keyword evidence="2" id="KW-1185">Reference proteome</keyword>
<dbReference type="EMBL" id="CAXAMN010024472">
    <property type="protein sequence ID" value="CAK9086965.1"/>
    <property type="molecule type" value="Genomic_DNA"/>
</dbReference>
<dbReference type="Gene3D" id="3.40.50.150">
    <property type="entry name" value="Vaccinia Virus protein VP39"/>
    <property type="match status" value="1"/>
</dbReference>
<evidence type="ECO:0000313" key="1">
    <source>
        <dbReference type="EMBL" id="CAK9086965.1"/>
    </source>
</evidence>
<dbReference type="PANTHER" id="PTHR14614">
    <property type="entry name" value="HEPATOCELLULAR CARCINOMA-ASSOCIATED ANTIGEN"/>
    <property type="match status" value="1"/>
</dbReference>
<organism evidence="1 2">
    <name type="scientific">Durusdinium trenchii</name>
    <dbReference type="NCBI Taxonomy" id="1381693"/>
    <lineage>
        <taxon>Eukaryota</taxon>
        <taxon>Sar</taxon>
        <taxon>Alveolata</taxon>
        <taxon>Dinophyceae</taxon>
        <taxon>Suessiales</taxon>
        <taxon>Symbiodiniaceae</taxon>
        <taxon>Durusdinium</taxon>
    </lineage>
</organism>
<accession>A0ABP0QHL2</accession>
<reference evidence="1 2" key="1">
    <citation type="submission" date="2024-02" db="EMBL/GenBank/DDBJ databases">
        <authorList>
            <person name="Chen Y."/>
            <person name="Shah S."/>
            <person name="Dougan E. K."/>
            <person name="Thang M."/>
            <person name="Chan C."/>
        </authorList>
    </citation>
    <scope>NUCLEOTIDE SEQUENCE [LARGE SCALE GENOMIC DNA]</scope>
</reference>
<dbReference type="InterPro" id="IPR019410">
    <property type="entry name" value="Methyltransf_16"/>
</dbReference>
<proteinExistence type="predicted"/>
<protein>
    <submittedName>
        <fullName evidence="1">Uncharacterized protein</fullName>
    </submittedName>
</protein>
<name>A0ABP0QHL2_9DINO</name>
<sequence length="239" mass="25937">MEVADGPGCTAKEIHGCDQRAPLIEFHHASFQRPLRLEQRGATSESFVQGTSSVLWPAATKLATYLCDGDDGRPGAPGGRPWAALSVLEVGAGLGLVGAACAALGAKVVLTDCGVAVPLLKRNQELLAADSVNVEVCQLDWGSKSDESAILKEHGQFELIVGSDIILSSFDLDKLFSSCYALLARSPEARLVLAFEFREDWEGISNFIGWAEEAQMEVQHQELGDPDDEIYLYIFRWIL</sequence>
<evidence type="ECO:0000313" key="2">
    <source>
        <dbReference type="Proteomes" id="UP001642484"/>
    </source>
</evidence>
<dbReference type="SUPFAM" id="SSF53335">
    <property type="entry name" value="S-adenosyl-L-methionine-dependent methyltransferases"/>
    <property type="match status" value="1"/>
</dbReference>
<dbReference type="Proteomes" id="UP001642484">
    <property type="component" value="Unassembled WGS sequence"/>
</dbReference>
<dbReference type="Pfam" id="PF10294">
    <property type="entry name" value="Methyltransf_16"/>
    <property type="match status" value="1"/>
</dbReference>